<reference evidence="1 2" key="2">
    <citation type="submission" date="2018-05" db="EMBL/GenBank/DDBJ databases">
        <authorList>
            <person name="Lanie J.A."/>
            <person name="Ng W.-L."/>
            <person name="Kazmierczak K.M."/>
            <person name="Andrzejewski T.M."/>
            <person name="Davidsen T.M."/>
            <person name="Wayne K.J."/>
            <person name="Tettelin H."/>
            <person name="Glass J.I."/>
            <person name="Rusch D."/>
            <person name="Podicherti R."/>
            <person name="Tsui H.-C.T."/>
            <person name="Winkler M.E."/>
        </authorList>
    </citation>
    <scope>NUCLEOTIDE SEQUENCE [LARGE SCALE GENOMIC DNA]</scope>
    <source>
        <strain evidence="1 2">YBY</strain>
    </source>
</reference>
<organism evidence="1 2">
    <name type="scientific">Alcaligenes faecalis</name>
    <dbReference type="NCBI Taxonomy" id="511"/>
    <lineage>
        <taxon>Bacteria</taxon>
        <taxon>Pseudomonadati</taxon>
        <taxon>Pseudomonadota</taxon>
        <taxon>Betaproteobacteria</taxon>
        <taxon>Burkholderiales</taxon>
        <taxon>Alcaligenaceae</taxon>
        <taxon>Alcaligenes</taxon>
    </lineage>
</organism>
<comment type="caution">
    <text evidence="1">The sequence shown here is derived from an EMBL/GenBank/DDBJ whole genome shotgun (WGS) entry which is preliminary data.</text>
</comment>
<evidence type="ECO:0000313" key="2">
    <source>
        <dbReference type="Proteomes" id="UP000245216"/>
    </source>
</evidence>
<dbReference type="Proteomes" id="UP000245216">
    <property type="component" value="Unassembled WGS sequence"/>
</dbReference>
<proteinExistence type="predicted"/>
<accession>A0A2U2BHH6</accession>
<dbReference type="RefSeq" id="WP_109089687.1">
    <property type="nucleotide sequence ID" value="NZ_CP031012.1"/>
</dbReference>
<sequence>MKYASEVIDLLAAYPNRAFKMIQIVRHVADGHPESPKEWERVRKGVRRVLDSLEESGQVSSNRIGAANGGSALYQWKPGHELLANRDRNRDNISKHNCAYRF</sequence>
<evidence type="ECO:0000313" key="1">
    <source>
        <dbReference type="EMBL" id="PWE13459.1"/>
    </source>
</evidence>
<reference evidence="1 2" key="1">
    <citation type="submission" date="2018-05" db="EMBL/GenBank/DDBJ databases">
        <title>Genome Sequence of an Efficient Indole-Degrading Bacterium, Alcaligenes sp.YBY.</title>
        <authorList>
            <person name="Yang B."/>
        </authorList>
    </citation>
    <scope>NUCLEOTIDE SEQUENCE [LARGE SCALE GENOMIC DNA]</scope>
    <source>
        <strain evidence="1 2">YBY</strain>
    </source>
</reference>
<dbReference type="EMBL" id="QEXO01000004">
    <property type="protein sequence ID" value="PWE13459.1"/>
    <property type="molecule type" value="Genomic_DNA"/>
</dbReference>
<protein>
    <submittedName>
        <fullName evidence="1">Uncharacterized protein</fullName>
    </submittedName>
</protein>
<dbReference type="AlphaFoldDB" id="A0A2U2BHH6"/>
<dbReference type="OrthoDB" id="9133224at2"/>
<name>A0A2U2BHH6_ALCFA</name>
<gene>
    <name evidence="1" type="ORF">DF183_16795</name>
</gene>